<dbReference type="AlphaFoldDB" id="A0AAD1FE28"/>
<dbReference type="KEGG" id="pfuw:KF707C_10880"/>
<dbReference type="EMBL" id="AP014862">
    <property type="protein sequence ID" value="BAU72776.1"/>
    <property type="molecule type" value="Genomic_DNA"/>
</dbReference>
<accession>A0AAD1FE28</accession>
<reference evidence="2 3" key="2">
    <citation type="journal article" date="2017" name="Int. J. Syst. Evol. Microbiol.">
        <title>Pseudomonas furukawaii sp. nov., a polychlorinated biphenyl-degrading bacterium isolated from biphenyl-contaminated soil in Japan.</title>
        <authorList>
            <person name="Kimura N."/>
            <person name="Watanabe T."/>
            <person name="Suenaga H."/>
            <person name="Fujihara H."/>
            <person name="Futagami T."/>
            <person name="Goto M."/>
            <person name="Hanada S."/>
            <person name="Hirose J."/>
        </authorList>
    </citation>
    <scope>NUCLEOTIDE SEQUENCE [LARGE SCALE GENOMIC DNA]</scope>
    <source>
        <strain evidence="3">DSM 10086 / NBRC 110670 / KF707</strain>
    </source>
</reference>
<name>A0AAD1FE28_METFU</name>
<evidence type="ECO:0000313" key="2">
    <source>
        <dbReference type="EMBL" id="BAU72776.1"/>
    </source>
</evidence>
<dbReference type="InterPro" id="IPR005509">
    <property type="entry name" value="AfsA_hotdog_dom"/>
</dbReference>
<keyword evidence="3" id="KW-1185">Reference proteome</keyword>
<dbReference type="Proteomes" id="UP000218554">
    <property type="component" value="Chromosome"/>
</dbReference>
<evidence type="ECO:0000313" key="3">
    <source>
        <dbReference type="Proteomes" id="UP000218554"/>
    </source>
</evidence>
<protein>
    <recommendedName>
        <fullName evidence="1">A-factor biosynthesis hotdog domain-containing protein</fullName>
    </recommendedName>
</protein>
<proteinExistence type="predicted"/>
<dbReference type="Pfam" id="PF03756">
    <property type="entry name" value="AfsA"/>
    <property type="match status" value="1"/>
</dbReference>
<organism evidence="2 3">
    <name type="scientific">Metapseudomonas furukawaii</name>
    <name type="common">Pseudomonas furukawaii</name>
    <dbReference type="NCBI Taxonomy" id="1149133"/>
    <lineage>
        <taxon>Bacteria</taxon>
        <taxon>Pseudomonadati</taxon>
        <taxon>Pseudomonadota</taxon>
        <taxon>Gammaproteobacteria</taxon>
        <taxon>Pseudomonadales</taxon>
        <taxon>Pseudomonadaceae</taxon>
        <taxon>Metapseudomonas</taxon>
    </lineage>
</organism>
<gene>
    <name evidence="2" type="ORF">KF707C_10880</name>
</gene>
<evidence type="ECO:0000259" key="1">
    <source>
        <dbReference type="Pfam" id="PF03756"/>
    </source>
</evidence>
<sequence length="196" mass="22050">MELSDLHRVKDRADSVISHKRFPYNTLIGSPQKIVEDEFLIPLNIDERCELMGDHQTGQHVQGMIVIEAFRQSFLAVTEAFFPLESKSSYFVINMMNVSFTSFLFPLPAHVSYRVLEANRSRKRARYKVIMSAVQNEVACATAEVSFTVYPASSIAPKEAELAYQVTEALLGLMPHTVNRSIQPAGGKTLALEIER</sequence>
<reference evidence="3" key="1">
    <citation type="submission" date="2015-05" db="EMBL/GenBank/DDBJ databases">
        <title>Draft genome sequencing of a biphenyl-degrading bacterium, Pseudomonas balearica KF707 (=NBRC110670).</title>
        <authorList>
            <person name="Kimura N."/>
            <person name="Hirose J."/>
            <person name="Watanabe T."/>
            <person name="Suenaga H."/>
            <person name="Fujihara H."/>
            <person name="Noguchi M."/>
            <person name="Hashimoto M."/>
            <person name="Shimodaira J."/>
            <person name="Tsuchikane K."/>
            <person name="Hosoyama A."/>
            <person name="Yamazoe A."/>
            <person name="Fujita N."/>
            <person name="Furukawa K."/>
        </authorList>
    </citation>
    <scope>NUCLEOTIDE SEQUENCE [LARGE SCALE GENOMIC DNA]</scope>
    <source>
        <strain evidence="3">DSM 10086 / NBRC 110670 / KF707</strain>
    </source>
</reference>
<feature type="domain" description="A-factor biosynthesis hotdog" evidence="1">
    <location>
        <begin position="19"/>
        <end position="148"/>
    </location>
</feature>